<organism evidence="4 5">
    <name type="scientific">Marasmius crinis-equi</name>
    <dbReference type="NCBI Taxonomy" id="585013"/>
    <lineage>
        <taxon>Eukaryota</taxon>
        <taxon>Fungi</taxon>
        <taxon>Dikarya</taxon>
        <taxon>Basidiomycota</taxon>
        <taxon>Agaricomycotina</taxon>
        <taxon>Agaricomycetes</taxon>
        <taxon>Agaricomycetidae</taxon>
        <taxon>Agaricales</taxon>
        <taxon>Marasmiineae</taxon>
        <taxon>Marasmiaceae</taxon>
        <taxon>Marasmius</taxon>
    </lineage>
</organism>
<dbReference type="EMBL" id="JBAHYK010000693">
    <property type="protein sequence ID" value="KAL0571945.1"/>
    <property type="molecule type" value="Genomic_DNA"/>
</dbReference>
<evidence type="ECO:0000256" key="2">
    <source>
        <dbReference type="SAM" id="MobiDB-lite"/>
    </source>
</evidence>
<dbReference type="InterPro" id="IPR001498">
    <property type="entry name" value="Impact_N"/>
</dbReference>
<reference evidence="4 5" key="1">
    <citation type="submission" date="2024-02" db="EMBL/GenBank/DDBJ databases">
        <title>A draft genome for the cacao thread blight pathogen Marasmius crinis-equi.</title>
        <authorList>
            <person name="Cohen S.P."/>
            <person name="Baruah I.K."/>
            <person name="Amoako-Attah I."/>
            <person name="Bukari Y."/>
            <person name="Meinhardt L.W."/>
            <person name="Bailey B.A."/>
        </authorList>
    </citation>
    <scope>NUCLEOTIDE SEQUENCE [LARGE SCALE GENOMIC DNA]</scope>
    <source>
        <strain evidence="4 5">GH-76</strain>
    </source>
</reference>
<dbReference type="SUPFAM" id="SSF54211">
    <property type="entry name" value="Ribosomal protein S5 domain 2-like"/>
    <property type="match status" value="1"/>
</dbReference>
<gene>
    <name evidence="4" type="ORF">V5O48_010017</name>
</gene>
<dbReference type="PROSITE" id="PS00910">
    <property type="entry name" value="UPF0029"/>
    <property type="match status" value="1"/>
</dbReference>
<accession>A0ABR3F9K6</accession>
<comment type="caution">
    <text evidence="4">The sequence shown here is derived from an EMBL/GenBank/DDBJ whole genome shotgun (WGS) entry which is preliminary data.</text>
</comment>
<dbReference type="InterPro" id="IPR020568">
    <property type="entry name" value="Ribosomal_Su5_D2-typ_SF"/>
</dbReference>
<dbReference type="Pfam" id="PF01205">
    <property type="entry name" value="Impact_N"/>
    <property type="match status" value="1"/>
</dbReference>
<dbReference type="PANTHER" id="PTHR16301:SF25">
    <property type="entry name" value="PROTEIN IMPACT"/>
    <property type="match status" value="1"/>
</dbReference>
<dbReference type="InterPro" id="IPR036956">
    <property type="entry name" value="Impact_N_sf"/>
</dbReference>
<evidence type="ECO:0000259" key="3">
    <source>
        <dbReference type="Pfam" id="PF01205"/>
    </source>
</evidence>
<comment type="similarity">
    <text evidence="1">Belongs to the IMPACT family.</text>
</comment>
<dbReference type="Gene3D" id="3.30.230.30">
    <property type="entry name" value="Impact, N-terminal domain"/>
    <property type="match status" value="1"/>
</dbReference>
<keyword evidence="5" id="KW-1185">Reference proteome</keyword>
<protein>
    <recommendedName>
        <fullName evidence="3">Impact N-terminal domain-containing protein</fullName>
    </recommendedName>
</protein>
<feature type="region of interest" description="Disordered" evidence="2">
    <location>
        <begin position="1"/>
        <end position="23"/>
    </location>
</feature>
<feature type="compositionally biased region" description="Polar residues" evidence="2">
    <location>
        <begin position="1"/>
        <end position="10"/>
    </location>
</feature>
<feature type="compositionally biased region" description="Basic and acidic residues" evidence="2">
    <location>
        <begin position="180"/>
        <end position="197"/>
    </location>
</feature>
<name>A0ABR3F9K6_9AGAR</name>
<feature type="domain" description="Impact N-terminal" evidence="3">
    <location>
        <begin position="28"/>
        <end position="145"/>
    </location>
</feature>
<dbReference type="Proteomes" id="UP001465976">
    <property type="component" value="Unassembled WGS sequence"/>
</dbReference>
<evidence type="ECO:0000256" key="1">
    <source>
        <dbReference type="ARBA" id="ARBA00007665"/>
    </source>
</evidence>
<proteinExistence type="inferred from homology"/>
<feature type="region of interest" description="Disordered" evidence="2">
    <location>
        <begin position="180"/>
        <end position="212"/>
    </location>
</feature>
<dbReference type="PANTHER" id="PTHR16301">
    <property type="entry name" value="IMPACT-RELATED"/>
    <property type="match status" value="1"/>
</dbReference>
<dbReference type="InterPro" id="IPR023582">
    <property type="entry name" value="Impact"/>
</dbReference>
<evidence type="ECO:0000313" key="5">
    <source>
        <dbReference type="Proteomes" id="UP001465976"/>
    </source>
</evidence>
<dbReference type="InterPro" id="IPR020569">
    <property type="entry name" value="UPF0029_Impact_CS"/>
</dbReference>
<sequence length="247" mass="27668">MSSNLDTYVQRSRPLPEPISTSQEVRDRGSTFIANIYRATNLADARNCTNHLRNVVHASKPATHEISAWRFMSLKKGKTGLGGPDDFKLESGCNDDDEQWAGGKVLKVMEGQAIIDAVVIVSRWYGGIMLGPARFSHIETCALEVCHSFKRKEELDECILALNTLDDTLAELRRELTELTAQDKGDRDESQPFDKTSRTRKHPNYSEMTETDLPKAKRLVLARENAISSVKKLIAKHREATVTPATK</sequence>
<evidence type="ECO:0000313" key="4">
    <source>
        <dbReference type="EMBL" id="KAL0571945.1"/>
    </source>
</evidence>